<dbReference type="AlphaFoldDB" id="A0A644ZXM8"/>
<evidence type="ECO:0000313" key="1">
    <source>
        <dbReference type="EMBL" id="MPM45507.1"/>
    </source>
</evidence>
<sequence>MVSKNTWLNDGLNFIIRDYLITFAVQFSYEEILSSFNHHTCIGIL</sequence>
<protein>
    <submittedName>
        <fullName evidence="1">Uncharacterized protein</fullName>
    </submittedName>
</protein>
<dbReference type="EMBL" id="VSSQ01010900">
    <property type="protein sequence ID" value="MPM45507.1"/>
    <property type="molecule type" value="Genomic_DNA"/>
</dbReference>
<proteinExistence type="predicted"/>
<reference evidence="1" key="1">
    <citation type="submission" date="2019-08" db="EMBL/GenBank/DDBJ databases">
        <authorList>
            <person name="Kucharzyk K."/>
            <person name="Murdoch R.W."/>
            <person name="Higgins S."/>
            <person name="Loffler F."/>
        </authorList>
    </citation>
    <scope>NUCLEOTIDE SEQUENCE</scope>
</reference>
<comment type="caution">
    <text evidence="1">The sequence shown here is derived from an EMBL/GenBank/DDBJ whole genome shotgun (WGS) entry which is preliminary data.</text>
</comment>
<name>A0A644ZXM8_9ZZZZ</name>
<accession>A0A644ZXM8</accession>
<organism evidence="1">
    <name type="scientific">bioreactor metagenome</name>
    <dbReference type="NCBI Taxonomy" id="1076179"/>
    <lineage>
        <taxon>unclassified sequences</taxon>
        <taxon>metagenomes</taxon>
        <taxon>ecological metagenomes</taxon>
    </lineage>
</organism>
<gene>
    <name evidence="1" type="ORF">SDC9_92194</name>
</gene>